<gene>
    <name evidence="1" type="ORF">RclHR1_04980021</name>
</gene>
<evidence type="ECO:0000313" key="2">
    <source>
        <dbReference type="Proteomes" id="UP000247702"/>
    </source>
</evidence>
<dbReference type="Proteomes" id="UP000247702">
    <property type="component" value="Unassembled WGS sequence"/>
</dbReference>
<accession>A0A2Z6RK22</accession>
<keyword evidence="2" id="KW-1185">Reference proteome</keyword>
<reference evidence="1 2" key="1">
    <citation type="submission" date="2017-11" db="EMBL/GenBank/DDBJ databases">
        <title>The genome of Rhizophagus clarus HR1 reveals common genetic basis of auxotrophy among arbuscular mycorrhizal fungi.</title>
        <authorList>
            <person name="Kobayashi Y."/>
        </authorList>
    </citation>
    <scope>NUCLEOTIDE SEQUENCE [LARGE SCALE GENOMIC DNA]</scope>
    <source>
        <strain evidence="1 2">HR1</strain>
    </source>
</reference>
<comment type="caution">
    <text evidence="1">The sequence shown here is derived from an EMBL/GenBank/DDBJ whole genome shotgun (WGS) entry which is preliminary data.</text>
</comment>
<organism evidence="1 2">
    <name type="scientific">Rhizophagus clarus</name>
    <dbReference type="NCBI Taxonomy" id="94130"/>
    <lineage>
        <taxon>Eukaryota</taxon>
        <taxon>Fungi</taxon>
        <taxon>Fungi incertae sedis</taxon>
        <taxon>Mucoromycota</taxon>
        <taxon>Glomeromycotina</taxon>
        <taxon>Glomeromycetes</taxon>
        <taxon>Glomerales</taxon>
        <taxon>Glomeraceae</taxon>
        <taxon>Rhizophagus</taxon>
    </lineage>
</organism>
<dbReference type="AlphaFoldDB" id="A0A2Z6RK22"/>
<evidence type="ECO:0000313" key="1">
    <source>
        <dbReference type="EMBL" id="GBC03076.1"/>
    </source>
</evidence>
<sequence length="208" mass="24219">MPCFLITIAGPTFAVYGAIFSDIAVVDPLTTTFHLYWLKNNNEMMTALSSTFRALKLSLKELDKYYENMIQIFPRQHLSFPDVKEDNNTIIERKAYVKAVQKKDYSLTVHKFLADSGHAPIIIYNTEIPGGWLLIYMECLDQHLMLDRITRNLNDGERLEKQCGFDIKFIDFEWSGVVGTARYPNFMNHINIKWPDGRKSQWTMIYTC</sequence>
<protein>
    <submittedName>
        <fullName evidence="1">Uncharacterized protein</fullName>
    </submittedName>
</protein>
<dbReference type="EMBL" id="BEXD01003868">
    <property type="protein sequence ID" value="GBC03076.1"/>
    <property type="molecule type" value="Genomic_DNA"/>
</dbReference>
<dbReference type="STRING" id="94130.A0A2Z6RK22"/>
<name>A0A2Z6RK22_9GLOM</name>
<proteinExistence type="predicted"/>